<evidence type="ECO:0000256" key="1">
    <source>
        <dbReference type="SAM" id="Phobius"/>
    </source>
</evidence>
<evidence type="ECO:0000313" key="3">
    <source>
        <dbReference type="Proteomes" id="UP000319894"/>
    </source>
</evidence>
<gene>
    <name evidence="2" type="ORF">DP107_09235</name>
</gene>
<protein>
    <submittedName>
        <fullName evidence="2">Uncharacterized protein</fullName>
    </submittedName>
</protein>
<proteinExistence type="predicted"/>
<organism evidence="2 3">
    <name type="scientific">Haloglomus irregulare</name>
    <dbReference type="NCBI Taxonomy" id="2234134"/>
    <lineage>
        <taxon>Archaea</taxon>
        <taxon>Methanobacteriati</taxon>
        <taxon>Methanobacteriota</taxon>
        <taxon>Stenosarchaea group</taxon>
        <taxon>Halobacteria</taxon>
        <taxon>Halobacteriales</taxon>
        <taxon>Natronomonadaceae</taxon>
        <taxon>Haloglomus</taxon>
    </lineage>
</organism>
<dbReference type="InParanoid" id="A0A554NAI8"/>
<keyword evidence="1" id="KW-1133">Transmembrane helix</keyword>
<comment type="caution">
    <text evidence="2">The sequence shown here is derived from an EMBL/GenBank/DDBJ whole genome shotgun (WGS) entry which is preliminary data.</text>
</comment>
<accession>A0A554NAI8</accession>
<feature type="transmembrane region" description="Helical" evidence="1">
    <location>
        <begin position="69"/>
        <end position="88"/>
    </location>
</feature>
<keyword evidence="1" id="KW-0812">Transmembrane</keyword>
<name>A0A554NAI8_9EURY</name>
<sequence length="93" mass="9853">MTRRQCRRVAAVDSPGGPFVPFALDVERCPRARQSFPVTLALRRGTASGRGPVDSDVARRTDRQYAARLTLLGVLGGAALTAAVYGGVMTPPV</sequence>
<keyword evidence="1" id="KW-0472">Membrane</keyword>
<dbReference type="Proteomes" id="UP000319894">
    <property type="component" value="Unassembled WGS sequence"/>
</dbReference>
<dbReference type="RefSeq" id="WP_144261862.1">
    <property type="nucleotide sequence ID" value="NZ_QMDX01000004.1"/>
</dbReference>
<reference evidence="2 3" key="1">
    <citation type="submission" date="2018-06" db="EMBL/GenBank/DDBJ databases">
        <title>Natronomonas sp. F16-60 a new haloarchaeon isolated from a solar saltern of Isla Cristina, Huelva, Spain.</title>
        <authorList>
            <person name="Duran-Viseras A."/>
            <person name="Sanchez-Porro C."/>
            <person name="Ventosa A."/>
        </authorList>
    </citation>
    <scope>NUCLEOTIDE SEQUENCE [LARGE SCALE GENOMIC DNA]</scope>
    <source>
        <strain evidence="2 3">F16-60</strain>
    </source>
</reference>
<dbReference type="EMBL" id="QMDX01000004">
    <property type="protein sequence ID" value="TSD14411.1"/>
    <property type="molecule type" value="Genomic_DNA"/>
</dbReference>
<evidence type="ECO:0000313" key="2">
    <source>
        <dbReference type="EMBL" id="TSD14411.1"/>
    </source>
</evidence>
<keyword evidence="3" id="KW-1185">Reference proteome</keyword>
<dbReference type="AlphaFoldDB" id="A0A554NAI8"/>